<sequence>MEFYTFLRHLADSWGLLFMTLFFVGSCLWVLRPSSKALHAEAANSIFRDDSAPAEAKPSAGKEA</sequence>
<dbReference type="RefSeq" id="WP_306679637.1">
    <property type="nucleotide sequence ID" value="NZ_JAVDBT010000005.1"/>
</dbReference>
<gene>
    <name evidence="2" type="ORF">Q9295_06125</name>
</gene>
<name>A0ABU0VYG5_9RHOB</name>
<dbReference type="Pfam" id="PF05545">
    <property type="entry name" value="FixQ"/>
    <property type="match status" value="1"/>
</dbReference>
<dbReference type="CDD" id="cd01324">
    <property type="entry name" value="cbb3_Oxidase_CcoQ"/>
    <property type="match status" value="1"/>
</dbReference>
<comment type="caution">
    <text evidence="2">The sequence shown here is derived from an EMBL/GenBank/DDBJ whole genome shotgun (WGS) entry which is preliminary data.</text>
</comment>
<keyword evidence="1" id="KW-0812">Transmembrane</keyword>
<protein>
    <submittedName>
        <fullName evidence="2">Cbb3-type cytochrome c oxidase subunit 3</fullName>
    </submittedName>
</protein>
<keyword evidence="1" id="KW-0472">Membrane</keyword>
<evidence type="ECO:0000313" key="2">
    <source>
        <dbReference type="EMBL" id="MDQ2065940.1"/>
    </source>
</evidence>
<dbReference type="InterPro" id="IPR008621">
    <property type="entry name" value="Cbb3-typ_cyt_oxidase_comp"/>
</dbReference>
<evidence type="ECO:0000313" key="3">
    <source>
        <dbReference type="Proteomes" id="UP001239680"/>
    </source>
</evidence>
<dbReference type="EMBL" id="JAVDBT010000005">
    <property type="protein sequence ID" value="MDQ2065940.1"/>
    <property type="molecule type" value="Genomic_DNA"/>
</dbReference>
<evidence type="ECO:0000256" key="1">
    <source>
        <dbReference type="SAM" id="Phobius"/>
    </source>
</evidence>
<keyword evidence="1" id="KW-1133">Transmembrane helix</keyword>
<keyword evidence="3" id="KW-1185">Reference proteome</keyword>
<dbReference type="Proteomes" id="UP001239680">
    <property type="component" value="Unassembled WGS sequence"/>
</dbReference>
<feature type="transmembrane region" description="Helical" evidence="1">
    <location>
        <begin position="13"/>
        <end position="31"/>
    </location>
</feature>
<reference evidence="2 3" key="1">
    <citation type="submission" date="2023-08" db="EMBL/GenBank/DDBJ databases">
        <title>Characterization of two Paracoccaceae strains isolated from Phycosphere and proposal of Xinfangfangia lacusdiani sp. nov.</title>
        <authorList>
            <person name="Deng Y."/>
            <person name="Zhang Y.Q."/>
        </authorList>
    </citation>
    <scope>NUCLEOTIDE SEQUENCE [LARGE SCALE GENOMIC DNA]</scope>
    <source>
        <strain evidence="2 3">CPCC 101601</strain>
    </source>
</reference>
<organism evidence="2 3">
    <name type="scientific">Pseudogemmobacter lacusdianii</name>
    <dbReference type="NCBI Taxonomy" id="3069608"/>
    <lineage>
        <taxon>Bacteria</taxon>
        <taxon>Pseudomonadati</taxon>
        <taxon>Pseudomonadota</taxon>
        <taxon>Alphaproteobacteria</taxon>
        <taxon>Rhodobacterales</taxon>
        <taxon>Paracoccaceae</taxon>
        <taxon>Pseudogemmobacter</taxon>
    </lineage>
</organism>
<accession>A0ABU0VYG5</accession>
<proteinExistence type="predicted"/>